<proteinExistence type="inferred from homology"/>
<evidence type="ECO:0000256" key="5">
    <source>
        <dbReference type="ARBA" id="ARBA00022614"/>
    </source>
</evidence>
<comment type="function">
    <text evidence="1">Confers resistance to late blight (Phytophthora infestans) races carrying the avirulence gene Avr1. Resistance proteins guard the plant against pathogens that contain an appropriate avirulence protein via an indirect interaction with this avirulence protein. That triggers a defense system including the hypersensitive response, which restricts the pathogen growth.</text>
</comment>
<dbReference type="GO" id="GO:0005737">
    <property type="term" value="C:cytoplasm"/>
    <property type="evidence" value="ECO:0007669"/>
    <property type="project" value="UniProtKB-SubCell"/>
</dbReference>
<feature type="compositionally biased region" description="Basic residues" evidence="11">
    <location>
        <begin position="1312"/>
        <end position="1321"/>
    </location>
</feature>
<feature type="region of interest" description="Disordered" evidence="11">
    <location>
        <begin position="1272"/>
        <end position="1321"/>
    </location>
</feature>
<dbReference type="Pfam" id="PF23559">
    <property type="entry name" value="WHD_DRP"/>
    <property type="match status" value="1"/>
</dbReference>
<reference evidence="15" key="1">
    <citation type="submission" date="2023-03" db="EMBL/GenBank/DDBJ databases">
        <authorList>
            <person name="Julca I."/>
        </authorList>
    </citation>
    <scope>NUCLEOTIDE SEQUENCE</scope>
</reference>
<keyword evidence="6" id="KW-0381">Hypersensitive response</keyword>
<dbReference type="InterPro" id="IPR036388">
    <property type="entry name" value="WH-like_DNA-bd_sf"/>
</dbReference>
<evidence type="ECO:0000259" key="13">
    <source>
        <dbReference type="Pfam" id="PF23559"/>
    </source>
</evidence>
<evidence type="ECO:0000256" key="8">
    <source>
        <dbReference type="ARBA" id="ARBA00022741"/>
    </source>
</evidence>
<evidence type="ECO:0000256" key="1">
    <source>
        <dbReference type="ARBA" id="ARBA00002074"/>
    </source>
</evidence>
<evidence type="ECO:0000256" key="10">
    <source>
        <dbReference type="ARBA" id="ARBA00022840"/>
    </source>
</evidence>
<comment type="similarity">
    <text evidence="3">Belongs to the disease resistance NB-LRR family.</text>
</comment>
<dbReference type="InterPro" id="IPR044974">
    <property type="entry name" value="Disease_R_plants"/>
</dbReference>
<name>A0AAV1CJB0_OLDCO</name>
<keyword evidence="10" id="KW-0067">ATP-binding</keyword>
<dbReference type="InterPro" id="IPR058922">
    <property type="entry name" value="WHD_DRP"/>
</dbReference>
<dbReference type="Proteomes" id="UP001161247">
    <property type="component" value="Chromosome 2"/>
</dbReference>
<dbReference type="InterPro" id="IPR016024">
    <property type="entry name" value="ARM-type_fold"/>
</dbReference>
<feature type="domain" description="Disease resistance protein winged helix" evidence="13">
    <location>
        <begin position="786"/>
        <end position="858"/>
    </location>
</feature>
<evidence type="ECO:0000256" key="3">
    <source>
        <dbReference type="ARBA" id="ARBA00008894"/>
    </source>
</evidence>
<dbReference type="SUPFAM" id="SSF52058">
    <property type="entry name" value="L domain-like"/>
    <property type="match status" value="1"/>
</dbReference>
<dbReference type="InterPro" id="IPR042197">
    <property type="entry name" value="Apaf_helical"/>
</dbReference>
<sequence length="1321" mass="152647">MEWLIRTRYKACVDHAEYMLKILLDDRNLSRCPTRLKNTIRARNFELRCIQMFFWGLGFPKELFEDHELMLRFTFMAQELRRTTKAIQIQFQSALGGGNSTVWEAFNLLQSAIRSYKSRIREMCFLLLAGDGAFKCEFSSFQLVVSSHEYGDETVDFMSLIKRNLGVLVPYLPHPVTRQQFVLLRRKLKLFRRFVSILALWRHRSRGTDELMYHIQAWASHISCLACLYWIDGMDHESLGSALSGTLSELMQKVVPYNPGNIVLFLDVFKAAKYHRLQGTKLPSLLADFVDFLLENYVNDDVETLREGLTFLFSFVMDSPNEGSAETQLILAEIYAVVEELPPTVCILESSMLSSFLHKIERILTNARESFDVSTLSSQFHSPKTNYNEKGFLDSLLETMQNMLRGDVDFIPSVKNKVIQVYEGLSSLRPLLQRLQNDDPSGFEGLWTKIVNLTHYTAYVTKLCPITSFSVWYGIVCLPNVIRDIKLVNYEFEKITDHIHMYSDNRVTLDQMDSSDSIVSRVTTSIHEENFIGFTETVASIVDNLLGGRADLTIISISGMPGQGKTTLARQLCNHLSIKHHFHKIKWCFVTKEYKIREMLANMWRGDDNDHDYSNFEVHYLADQLWKSLKGKRYFIVLDDIWDADVWFQVKHSFPDDKKGSRILFTSRNRDLAIQCKQYSISHHLRLFSDEESLELMKNKLSFTDGFPTQLEGVARQIASDCKGLPLAVVLVASHLKTKSPELGLWEEVAENLKSHLADEGCMDIIELSYKHLPHHLKPCFLYFGIFQRGQNINANTLTCLWIAEGFIKKNEVHSSQYYLAREYLEYLVSQNLIIATGRSSTGKIRSCVVHDLLHDLCLRKVMEGNLLHLVDYNTVLDNSHHSSPLKYKYHHHWLCMRDKDPDFTYLTSNSSRKDLPMSEVHSLLMLSRDLVPVHHKFLSQFLSCFGALTILEMTLLHLKCDAIPEVIFYNIHLRYLSLRGSFSHVPKSIANLWNLETLKLYAAEYYLRLPKCFWGIKSLLSVRIRILLLQSDDFGENMSATVAASKIESLRGITLRYDCKTIEFLGGLSSLRRLRCSFDEGFRPEWLSMFESLGKLESLSIANRIEVNPNHGWRNLNINFPTNLKKLSLWYIGLPWSAMSMIGKLPHLETLRLYFNACKGTTWILGDGEFSKLKYLKVYRMNVKQIINDSDDYDNPPFSCLEKLLVYYCKRLEEIPPSLADIFTLNSIHLIASPKASGSATAIVEQQQDTGNFDLELVVLDHDINYDIYYDEKDEVNYEEEEEDGEDREDEDEHHDDDENNQSNDDGNERPRKRRLVIGI</sequence>
<evidence type="ECO:0000256" key="2">
    <source>
        <dbReference type="ARBA" id="ARBA00004496"/>
    </source>
</evidence>
<evidence type="ECO:0000259" key="12">
    <source>
        <dbReference type="Pfam" id="PF00931"/>
    </source>
</evidence>
<dbReference type="FunFam" id="3.40.50.300:FF:001091">
    <property type="entry name" value="Probable disease resistance protein At1g61300"/>
    <property type="match status" value="1"/>
</dbReference>
<dbReference type="InterPro" id="IPR002182">
    <property type="entry name" value="NB-ARC"/>
</dbReference>
<keyword evidence="5" id="KW-0433">Leucine-rich repeat</keyword>
<dbReference type="GO" id="GO:0005524">
    <property type="term" value="F:ATP binding"/>
    <property type="evidence" value="ECO:0007669"/>
    <property type="project" value="UniProtKB-KW"/>
</dbReference>
<dbReference type="GO" id="GO:0051607">
    <property type="term" value="P:defense response to virus"/>
    <property type="evidence" value="ECO:0007669"/>
    <property type="project" value="UniProtKB-ARBA"/>
</dbReference>
<evidence type="ECO:0000256" key="11">
    <source>
        <dbReference type="SAM" id="MobiDB-lite"/>
    </source>
</evidence>
<evidence type="ECO:0000313" key="16">
    <source>
        <dbReference type="Proteomes" id="UP001161247"/>
    </source>
</evidence>
<dbReference type="Gene3D" id="3.80.10.10">
    <property type="entry name" value="Ribonuclease Inhibitor"/>
    <property type="match status" value="2"/>
</dbReference>
<evidence type="ECO:0000256" key="6">
    <source>
        <dbReference type="ARBA" id="ARBA00022667"/>
    </source>
</evidence>
<keyword evidence="4" id="KW-0963">Cytoplasm</keyword>
<dbReference type="Gene3D" id="1.10.8.430">
    <property type="entry name" value="Helical domain of apoptotic protease-activating factors"/>
    <property type="match status" value="1"/>
</dbReference>
<feature type="compositionally biased region" description="Acidic residues" evidence="11">
    <location>
        <begin position="1273"/>
        <end position="1301"/>
    </location>
</feature>
<evidence type="ECO:0000259" key="14">
    <source>
        <dbReference type="Pfam" id="PF23598"/>
    </source>
</evidence>
<keyword evidence="8" id="KW-0547">Nucleotide-binding</keyword>
<dbReference type="PANTHER" id="PTHR23155:SF1152">
    <property type="entry name" value="AAA+ ATPASE DOMAIN-CONTAINING PROTEIN"/>
    <property type="match status" value="1"/>
</dbReference>
<dbReference type="Pfam" id="PF23598">
    <property type="entry name" value="LRR_14"/>
    <property type="match status" value="1"/>
</dbReference>
<accession>A0AAV1CJB0</accession>
<dbReference type="GO" id="GO:0043531">
    <property type="term" value="F:ADP binding"/>
    <property type="evidence" value="ECO:0007669"/>
    <property type="project" value="InterPro"/>
</dbReference>
<keyword evidence="7" id="KW-0677">Repeat</keyword>
<dbReference type="PANTHER" id="PTHR23155">
    <property type="entry name" value="DISEASE RESISTANCE PROTEIN RP"/>
    <property type="match status" value="1"/>
</dbReference>
<comment type="subcellular location">
    <subcellularLocation>
        <location evidence="2">Cytoplasm</location>
    </subcellularLocation>
</comment>
<keyword evidence="9" id="KW-0611">Plant defense</keyword>
<dbReference type="FunFam" id="1.10.10.10:FF:000322">
    <property type="entry name" value="Probable disease resistance protein At1g63360"/>
    <property type="match status" value="1"/>
</dbReference>
<dbReference type="Gene3D" id="3.40.50.300">
    <property type="entry name" value="P-loop containing nucleotide triphosphate hydrolases"/>
    <property type="match status" value="1"/>
</dbReference>
<gene>
    <name evidence="15" type="ORF">OLC1_LOCUS6157</name>
</gene>
<dbReference type="Gene3D" id="1.10.10.10">
    <property type="entry name" value="Winged helix-like DNA-binding domain superfamily/Winged helix DNA-binding domain"/>
    <property type="match status" value="1"/>
</dbReference>
<evidence type="ECO:0000256" key="9">
    <source>
        <dbReference type="ARBA" id="ARBA00022821"/>
    </source>
</evidence>
<evidence type="ECO:0000256" key="4">
    <source>
        <dbReference type="ARBA" id="ARBA00022490"/>
    </source>
</evidence>
<evidence type="ECO:0000256" key="7">
    <source>
        <dbReference type="ARBA" id="ARBA00022737"/>
    </source>
</evidence>
<dbReference type="Pfam" id="PF00931">
    <property type="entry name" value="NB-ARC"/>
    <property type="match status" value="1"/>
</dbReference>
<dbReference type="InterPro" id="IPR032675">
    <property type="entry name" value="LRR_dom_sf"/>
</dbReference>
<evidence type="ECO:0000313" key="15">
    <source>
        <dbReference type="EMBL" id="CAI9095123.1"/>
    </source>
</evidence>
<dbReference type="PRINTS" id="PR00364">
    <property type="entry name" value="DISEASERSIST"/>
</dbReference>
<dbReference type="SUPFAM" id="SSF52540">
    <property type="entry name" value="P-loop containing nucleoside triphosphate hydrolases"/>
    <property type="match status" value="1"/>
</dbReference>
<feature type="domain" description="NB-ARC" evidence="12">
    <location>
        <begin position="536"/>
        <end position="700"/>
    </location>
</feature>
<dbReference type="SUPFAM" id="SSF48371">
    <property type="entry name" value="ARM repeat"/>
    <property type="match status" value="1"/>
</dbReference>
<dbReference type="GO" id="GO:0009626">
    <property type="term" value="P:plant-type hypersensitive response"/>
    <property type="evidence" value="ECO:0007669"/>
    <property type="project" value="UniProtKB-KW"/>
</dbReference>
<dbReference type="InterPro" id="IPR027417">
    <property type="entry name" value="P-loop_NTPase"/>
</dbReference>
<dbReference type="EMBL" id="OX459119">
    <property type="protein sequence ID" value="CAI9095123.1"/>
    <property type="molecule type" value="Genomic_DNA"/>
</dbReference>
<keyword evidence="16" id="KW-1185">Reference proteome</keyword>
<protein>
    <submittedName>
        <fullName evidence="15">OLC1v1030987C1</fullName>
    </submittedName>
</protein>
<organism evidence="15 16">
    <name type="scientific">Oldenlandia corymbosa var. corymbosa</name>
    <dbReference type="NCBI Taxonomy" id="529605"/>
    <lineage>
        <taxon>Eukaryota</taxon>
        <taxon>Viridiplantae</taxon>
        <taxon>Streptophyta</taxon>
        <taxon>Embryophyta</taxon>
        <taxon>Tracheophyta</taxon>
        <taxon>Spermatophyta</taxon>
        <taxon>Magnoliopsida</taxon>
        <taxon>eudicotyledons</taxon>
        <taxon>Gunneridae</taxon>
        <taxon>Pentapetalae</taxon>
        <taxon>asterids</taxon>
        <taxon>lamiids</taxon>
        <taxon>Gentianales</taxon>
        <taxon>Rubiaceae</taxon>
        <taxon>Rubioideae</taxon>
        <taxon>Spermacoceae</taxon>
        <taxon>Hedyotis-Oldenlandia complex</taxon>
        <taxon>Oldenlandia</taxon>
    </lineage>
</organism>
<feature type="domain" description="Disease resistance R13L4/SHOC-2-like LRR" evidence="14">
    <location>
        <begin position="941"/>
        <end position="1182"/>
    </location>
</feature>
<dbReference type="InterPro" id="IPR055414">
    <property type="entry name" value="LRR_R13L4/SHOC2-like"/>
</dbReference>